<evidence type="ECO:0000313" key="2">
    <source>
        <dbReference type="Proteomes" id="UP000683507"/>
    </source>
</evidence>
<evidence type="ECO:0000313" key="1">
    <source>
        <dbReference type="EMBL" id="CAG5078038.1"/>
    </source>
</evidence>
<dbReference type="EMBL" id="OU015584">
    <property type="protein sequence ID" value="CAG5078038.1"/>
    <property type="molecule type" value="Genomic_DNA"/>
</dbReference>
<keyword evidence="2" id="KW-1185">Reference proteome</keyword>
<protein>
    <recommendedName>
        <fullName evidence="3">Lipoprotein</fullName>
    </recommendedName>
</protein>
<organism evidence="1 2">
    <name type="scientific">Parvicella tangerina</name>
    <dbReference type="NCBI Taxonomy" id="2829795"/>
    <lineage>
        <taxon>Bacteria</taxon>
        <taxon>Pseudomonadati</taxon>
        <taxon>Bacteroidota</taxon>
        <taxon>Flavobacteriia</taxon>
        <taxon>Flavobacteriales</taxon>
        <taxon>Parvicellaceae</taxon>
        <taxon>Parvicella</taxon>
    </lineage>
</organism>
<evidence type="ECO:0008006" key="3">
    <source>
        <dbReference type="Google" id="ProtNLM"/>
    </source>
</evidence>
<dbReference type="Proteomes" id="UP000683507">
    <property type="component" value="Chromosome"/>
</dbReference>
<dbReference type="KEGG" id="ptan:CRYO30217_00552"/>
<dbReference type="PROSITE" id="PS51257">
    <property type="entry name" value="PROKAR_LIPOPROTEIN"/>
    <property type="match status" value="1"/>
</dbReference>
<sequence>MNKYFFPLLLLMFMITGCVGFYDPGDYSYTPSKEAIKEQRIKDSIKVYIQARSPMGYNYKSLEFGEVFVIKDEEIKKLDKLLEEKNYLPFRKDEYGSEYDKKEKDLLEAIDQQKEYLKENNIYPWYEVNHLYAFENVISDSAIVYEFDFEVYPNYDIKDVHKKMDLTLDPKRYKMLKYFLAQNPVYETNDWMYNEEKNSEFYTAAYAALDAPSDYKDKLMLTIIDMTQYIYDKDAFDENDFAKKQMLRWEKENVEEQLKTISISQLNTVIDTLDEQPILTGYTMRHDFYTENIDDLRRFEFEFDLNYVITRITEKKVEE</sequence>
<proteinExistence type="predicted"/>
<name>A0A916NFJ9_9FLAO</name>
<reference evidence="1" key="1">
    <citation type="submission" date="2021-04" db="EMBL/GenBank/DDBJ databases">
        <authorList>
            <person name="Rodrigo-Torres L."/>
            <person name="Arahal R. D."/>
            <person name="Lucena T."/>
        </authorList>
    </citation>
    <scope>NUCLEOTIDE SEQUENCE</scope>
    <source>
        <strain evidence="1">AS29M-1</strain>
    </source>
</reference>
<gene>
    <name evidence="1" type="ORF">CRYO30217_00552</name>
</gene>
<accession>A0A916NFJ9</accession>
<dbReference type="RefSeq" id="WP_258540784.1">
    <property type="nucleotide sequence ID" value="NZ_OU015584.1"/>
</dbReference>
<dbReference type="AlphaFoldDB" id="A0A916NFJ9"/>